<comment type="caution">
    <text evidence="1">The sequence shown here is derived from an EMBL/GenBank/DDBJ whole genome shotgun (WGS) entry which is preliminary data.</text>
</comment>
<accession>A0A5B0QT40</accession>
<evidence type="ECO:0000313" key="1">
    <source>
        <dbReference type="EMBL" id="KAA1116482.1"/>
    </source>
</evidence>
<dbReference type="EMBL" id="VSWC01000003">
    <property type="protein sequence ID" value="KAA1116482.1"/>
    <property type="molecule type" value="Genomic_DNA"/>
</dbReference>
<gene>
    <name evidence="1" type="ORF">PGT21_015477</name>
</gene>
<reference evidence="1 2" key="1">
    <citation type="submission" date="2019-05" db="EMBL/GenBank/DDBJ databases">
        <title>Emergence of the Ug99 lineage of the wheat stem rust pathogen through somatic hybridization.</title>
        <authorList>
            <person name="Li F."/>
            <person name="Upadhyaya N.M."/>
            <person name="Sperschneider J."/>
            <person name="Matny O."/>
            <person name="Nguyen-Phuc H."/>
            <person name="Mago R."/>
            <person name="Raley C."/>
            <person name="Miller M.E."/>
            <person name="Silverstein K.A.T."/>
            <person name="Henningsen E."/>
            <person name="Hirsch C.D."/>
            <person name="Visser B."/>
            <person name="Pretorius Z.A."/>
            <person name="Steffenson B.J."/>
            <person name="Schwessinger B."/>
            <person name="Dodds P.N."/>
            <person name="Figueroa M."/>
        </authorList>
    </citation>
    <scope>NUCLEOTIDE SEQUENCE [LARGE SCALE GENOMIC DNA]</scope>
    <source>
        <strain evidence="1">21-0</strain>
    </source>
</reference>
<dbReference type="AlphaFoldDB" id="A0A5B0QT40"/>
<dbReference type="Proteomes" id="UP000324748">
    <property type="component" value="Unassembled WGS sequence"/>
</dbReference>
<protein>
    <submittedName>
        <fullName evidence="1">Uncharacterized protein</fullName>
    </submittedName>
</protein>
<dbReference type="OrthoDB" id="10367226at2759"/>
<keyword evidence="2" id="KW-1185">Reference proteome</keyword>
<organism evidence="1 2">
    <name type="scientific">Puccinia graminis f. sp. tritici</name>
    <dbReference type="NCBI Taxonomy" id="56615"/>
    <lineage>
        <taxon>Eukaryota</taxon>
        <taxon>Fungi</taxon>
        <taxon>Dikarya</taxon>
        <taxon>Basidiomycota</taxon>
        <taxon>Pucciniomycotina</taxon>
        <taxon>Pucciniomycetes</taxon>
        <taxon>Pucciniales</taxon>
        <taxon>Pucciniaceae</taxon>
        <taxon>Puccinia</taxon>
    </lineage>
</organism>
<name>A0A5B0QT40_PUCGR</name>
<evidence type="ECO:0000313" key="2">
    <source>
        <dbReference type="Proteomes" id="UP000324748"/>
    </source>
</evidence>
<proteinExistence type="predicted"/>
<sequence length="479" mass="53889">MQAFRLYLSIVNFLCLISSYYSLEINRLQARAFAHAPQTISSAAKAGEASGRAPELAHLHTAIDPSFATSTGSHVLDTSSNMNPLDNAHNTPSLFEKGSNVGGVDEHMTLQHPNPSATDPPKQVQQSMFTTIFQKMKVWGKNLPTSFNHLKSVNALKNMRYAYRAIKMEPLRHSEVVRFQNGRTMIGKYLALGEHKLDATPGQALDLKALAKTLDERFPFLVGKENGAPGNMFSHESYLKYLKQYQLMLDDDNAAKKGWAFEVQAEKLADHDQTVAEISKSLKEMQEPGIKESFQKQSDQIITRISKATGGKIKNADLERYFSNIFKVGDSERLTNLEKLASAREVQLGKKLPTDPRVMALEHVFQNLPANLDLKEVIFRYAMIEGFENMMKDMHLLPELEKSLQAQAQTRIATVLKSSSPNSKGESLFKIAARGDQEWLENAFMKFYGITTSPKEVFYRTMNWNSFDKQLVVKASINK</sequence>